<dbReference type="PANTHER" id="PTHR35218">
    <property type="entry name" value="RNASE H DOMAIN-CONTAINING PROTEIN"/>
    <property type="match status" value="1"/>
</dbReference>
<dbReference type="Gene3D" id="3.60.10.10">
    <property type="entry name" value="Endonuclease/exonuclease/phosphatase"/>
    <property type="match status" value="1"/>
</dbReference>
<comment type="caution">
    <text evidence="2">The sequence shown here is derived from an EMBL/GenBank/DDBJ whole genome shotgun (WGS) entry which is preliminary data.</text>
</comment>
<keyword evidence="3" id="KW-1185">Reference proteome</keyword>
<dbReference type="EMBL" id="JBBPBM010000098">
    <property type="protein sequence ID" value="KAK8508676.1"/>
    <property type="molecule type" value="Genomic_DNA"/>
</dbReference>
<feature type="domain" description="Endonuclease/exonuclease/phosphatase" evidence="1">
    <location>
        <begin position="4"/>
        <end position="95"/>
    </location>
</feature>
<proteinExistence type="predicted"/>
<dbReference type="Pfam" id="PF03372">
    <property type="entry name" value="Exo_endo_phos"/>
    <property type="match status" value="1"/>
</dbReference>
<evidence type="ECO:0000259" key="1">
    <source>
        <dbReference type="Pfam" id="PF03372"/>
    </source>
</evidence>
<accession>A0ABR2BNQ5</accession>
<dbReference type="Proteomes" id="UP001472677">
    <property type="component" value="Unassembled WGS sequence"/>
</dbReference>
<organism evidence="2 3">
    <name type="scientific">Hibiscus sabdariffa</name>
    <name type="common">roselle</name>
    <dbReference type="NCBI Taxonomy" id="183260"/>
    <lineage>
        <taxon>Eukaryota</taxon>
        <taxon>Viridiplantae</taxon>
        <taxon>Streptophyta</taxon>
        <taxon>Embryophyta</taxon>
        <taxon>Tracheophyta</taxon>
        <taxon>Spermatophyta</taxon>
        <taxon>Magnoliopsida</taxon>
        <taxon>eudicotyledons</taxon>
        <taxon>Gunneridae</taxon>
        <taxon>Pentapetalae</taxon>
        <taxon>rosids</taxon>
        <taxon>malvids</taxon>
        <taxon>Malvales</taxon>
        <taxon>Malvaceae</taxon>
        <taxon>Malvoideae</taxon>
        <taxon>Hibiscus</taxon>
    </lineage>
</organism>
<dbReference type="PANTHER" id="PTHR35218:SF9">
    <property type="entry name" value="ENDONUCLEASE_EXONUCLEASE_PHOSPHATASE DOMAIN-CONTAINING PROTEIN"/>
    <property type="match status" value="1"/>
</dbReference>
<dbReference type="InterPro" id="IPR005135">
    <property type="entry name" value="Endo/exonuclease/phosphatase"/>
</dbReference>
<evidence type="ECO:0000313" key="2">
    <source>
        <dbReference type="EMBL" id="KAK8508676.1"/>
    </source>
</evidence>
<evidence type="ECO:0000313" key="3">
    <source>
        <dbReference type="Proteomes" id="UP001472677"/>
    </source>
</evidence>
<protein>
    <recommendedName>
        <fullName evidence="1">Endonuclease/exonuclease/phosphatase domain-containing protein</fullName>
    </recommendedName>
</protein>
<dbReference type="InterPro" id="IPR036691">
    <property type="entry name" value="Endo/exonu/phosph_ase_sf"/>
</dbReference>
<reference evidence="2 3" key="1">
    <citation type="journal article" date="2024" name="G3 (Bethesda)">
        <title>Genome assembly of Hibiscus sabdariffa L. provides insights into metabolisms of medicinal natural products.</title>
        <authorList>
            <person name="Kim T."/>
        </authorList>
    </citation>
    <scope>NUCLEOTIDE SEQUENCE [LARGE SCALE GENOMIC DNA]</scope>
    <source>
        <strain evidence="2">TK-2024</strain>
        <tissue evidence="2">Old leaves</tissue>
    </source>
</reference>
<sequence>MALLAWNVRGLGNKNNVRALKNICFKHKSDIVFLSETKQKKRYLEKIRMKMKLENAFYVEPTGIAGGLALWWSLNVNLIVLQYDKNFIDTAISINGEYE</sequence>
<dbReference type="SUPFAM" id="SSF56219">
    <property type="entry name" value="DNase I-like"/>
    <property type="match status" value="1"/>
</dbReference>
<gene>
    <name evidence="2" type="ORF">V6N12_032672</name>
</gene>
<name>A0ABR2BNQ5_9ROSI</name>